<keyword evidence="1" id="KW-0863">Zinc-finger</keyword>
<feature type="binding site" evidence="1">
    <location>
        <position position="9"/>
    </location>
    <ligand>
        <name>Zn(2+)</name>
        <dbReference type="ChEBI" id="CHEBI:29105"/>
    </ligand>
</feature>
<reference evidence="3" key="1">
    <citation type="journal article" date="2023" name="Insect Mol. Biol.">
        <title>Genome sequencing provides insights into the evolution of gene families encoding plant cell wall-degrading enzymes in longhorned beetles.</title>
        <authorList>
            <person name="Shin N.R."/>
            <person name="Okamura Y."/>
            <person name="Kirsch R."/>
            <person name="Pauchet Y."/>
        </authorList>
    </citation>
    <scope>NUCLEOTIDE SEQUENCE</scope>
    <source>
        <strain evidence="3">RBIC_L_NR</strain>
    </source>
</reference>
<feature type="binding site" evidence="1">
    <location>
        <position position="53"/>
    </location>
    <ligand>
        <name>Zn(2+)</name>
        <dbReference type="ChEBI" id="CHEBI:29105"/>
    </ligand>
</feature>
<feature type="domain" description="ZAD" evidence="2">
    <location>
        <begin position="7"/>
        <end position="77"/>
    </location>
</feature>
<dbReference type="PROSITE" id="PS51915">
    <property type="entry name" value="ZAD"/>
    <property type="match status" value="1"/>
</dbReference>
<keyword evidence="1" id="KW-0479">Metal-binding</keyword>
<protein>
    <recommendedName>
        <fullName evidence="2">ZAD domain-containing protein</fullName>
    </recommendedName>
</protein>
<dbReference type="AlphaFoldDB" id="A0AAV8ZS73"/>
<evidence type="ECO:0000256" key="1">
    <source>
        <dbReference type="PROSITE-ProRule" id="PRU01263"/>
    </source>
</evidence>
<dbReference type="InterPro" id="IPR012934">
    <property type="entry name" value="Znf_AD"/>
</dbReference>
<feature type="binding site" evidence="1">
    <location>
        <position position="50"/>
    </location>
    <ligand>
        <name>Zn(2+)</name>
        <dbReference type="ChEBI" id="CHEBI:29105"/>
    </ligand>
</feature>
<name>A0AAV8ZS73_9CUCU</name>
<organism evidence="3 4">
    <name type="scientific">Rhamnusium bicolor</name>
    <dbReference type="NCBI Taxonomy" id="1586634"/>
    <lineage>
        <taxon>Eukaryota</taxon>
        <taxon>Metazoa</taxon>
        <taxon>Ecdysozoa</taxon>
        <taxon>Arthropoda</taxon>
        <taxon>Hexapoda</taxon>
        <taxon>Insecta</taxon>
        <taxon>Pterygota</taxon>
        <taxon>Neoptera</taxon>
        <taxon>Endopterygota</taxon>
        <taxon>Coleoptera</taxon>
        <taxon>Polyphaga</taxon>
        <taxon>Cucujiformia</taxon>
        <taxon>Chrysomeloidea</taxon>
        <taxon>Cerambycidae</taxon>
        <taxon>Lepturinae</taxon>
        <taxon>Rhagiini</taxon>
        <taxon>Rhamnusium</taxon>
    </lineage>
</organism>
<dbReference type="PANTHER" id="PTHR37162">
    <property type="entry name" value="HAT FAMILY DIMERISATION DOMAINCONTAINING PROTEIN-RELATED"/>
    <property type="match status" value="1"/>
</dbReference>
<keyword evidence="4" id="KW-1185">Reference proteome</keyword>
<dbReference type="PANTHER" id="PTHR37162:SF11">
    <property type="match status" value="1"/>
</dbReference>
<dbReference type="GO" id="GO:0005634">
    <property type="term" value="C:nucleus"/>
    <property type="evidence" value="ECO:0007669"/>
    <property type="project" value="InterPro"/>
</dbReference>
<sequence>MSDGNNKICRLCLKTICDNKFDIIEEITRQMLNALLLNVNLDERKQGVMCPGCATKLQNAIDFKTACLNRENKISPFSTSEENMKQNNLKESTILELIDERICRFCMKVLEMGCYTSLQNMAECGLIVNMVQKYIPELVEDDHTIDSERTKNINTTSHTSGTLNSSSTLNKFTYSNVTDAEIYWCLNICFSNLSYNLCSVIIPIFKKMFPDSEIAQKMSLGYTKATYITLFGFVPYFKNNLEENLLNCEDYAICFDESLNKIVQKSQMDIHVRYFDCNKGRVETRFFNSVFMSHTAAEDILQHFLNGIKPLQPNRILQISMDGPNVNWKILKLFKESQIITTKKNIVIGSCGLHIIHGAFQTGHKASKWNINEVLRGIYNLFKDAPKRRSDFTLITKCKEFSKNFAQPDGLRVPMLQIEHWKLLML</sequence>
<proteinExistence type="predicted"/>
<dbReference type="SMART" id="SM00868">
    <property type="entry name" value="zf-AD"/>
    <property type="match status" value="1"/>
</dbReference>
<accession>A0AAV8ZS73</accession>
<gene>
    <name evidence="3" type="ORF">NQ314_002598</name>
</gene>
<evidence type="ECO:0000313" key="4">
    <source>
        <dbReference type="Proteomes" id="UP001162156"/>
    </source>
</evidence>
<feature type="binding site" evidence="1">
    <location>
        <position position="12"/>
    </location>
    <ligand>
        <name>Zn(2+)</name>
        <dbReference type="ChEBI" id="CHEBI:29105"/>
    </ligand>
</feature>
<evidence type="ECO:0000313" key="3">
    <source>
        <dbReference type="EMBL" id="KAJ8967881.1"/>
    </source>
</evidence>
<evidence type="ECO:0000259" key="2">
    <source>
        <dbReference type="PROSITE" id="PS51915"/>
    </source>
</evidence>
<dbReference type="EMBL" id="JANEYF010000803">
    <property type="protein sequence ID" value="KAJ8967881.1"/>
    <property type="molecule type" value="Genomic_DNA"/>
</dbReference>
<keyword evidence="1" id="KW-0862">Zinc</keyword>
<dbReference type="GO" id="GO:0008270">
    <property type="term" value="F:zinc ion binding"/>
    <property type="evidence" value="ECO:0007669"/>
    <property type="project" value="UniProtKB-UniRule"/>
</dbReference>
<comment type="caution">
    <text evidence="3">The sequence shown here is derived from an EMBL/GenBank/DDBJ whole genome shotgun (WGS) entry which is preliminary data.</text>
</comment>
<dbReference type="Proteomes" id="UP001162156">
    <property type="component" value="Unassembled WGS sequence"/>
</dbReference>